<evidence type="ECO:0000256" key="3">
    <source>
        <dbReference type="ARBA" id="ARBA00023163"/>
    </source>
</evidence>
<dbReference type="RefSeq" id="WP_126149520.1">
    <property type="nucleotide sequence ID" value="NZ_JBHTMH010000001.1"/>
</dbReference>
<keyword evidence="1" id="KW-0805">Transcription regulation</keyword>
<evidence type="ECO:0000256" key="2">
    <source>
        <dbReference type="ARBA" id="ARBA00023125"/>
    </source>
</evidence>
<organism evidence="5 6">
    <name type="scientific">Devosia equisanguinis</name>
    <dbReference type="NCBI Taxonomy" id="2490941"/>
    <lineage>
        <taxon>Bacteria</taxon>
        <taxon>Pseudomonadati</taxon>
        <taxon>Pseudomonadota</taxon>
        <taxon>Alphaproteobacteria</taxon>
        <taxon>Hyphomicrobiales</taxon>
        <taxon>Devosiaceae</taxon>
        <taxon>Devosia</taxon>
    </lineage>
</organism>
<reference evidence="5 6" key="1">
    <citation type="submission" date="2018-12" db="EMBL/GenBank/DDBJ databases">
        <authorList>
            <person name="Criscuolo A."/>
        </authorList>
    </citation>
    <scope>NUCLEOTIDE SEQUENCE [LARGE SCALE GENOMIC DNA]</scope>
    <source>
        <strain evidence="5">ACIP1116281</strain>
    </source>
</reference>
<dbReference type="SMART" id="SM00342">
    <property type="entry name" value="HTH_ARAC"/>
    <property type="match status" value="1"/>
</dbReference>
<dbReference type="GO" id="GO:0043565">
    <property type="term" value="F:sequence-specific DNA binding"/>
    <property type="evidence" value="ECO:0007669"/>
    <property type="project" value="InterPro"/>
</dbReference>
<dbReference type="PANTHER" id="PTHR46796:SF12">
    <property type="entry name" value="HTH-TYPE DNA-BINDING TRANSCRIPTIONAL ACTIVATOR EUTR"/>
    <property type="match status" value="1"/>
</dbReference>
<evidence type="ECO:0000313" key="6">
    <source>
        <dbReference type="Proteomes" id="UP000268844"/>
    </source>
</evidence>
<dbReference type="InterPro" id="IPR018060">
    <property type="entry name" value="HTH_AraC"/>
</dbReference>
<dbReference type="OrthoDB" id="7285481at2"/>
<evidence type="ECO:0000259" key="4">
    <source>
        <dbReference type="PROSITE" id="PS01124"/>
    </source>
</evidence>
<name>A0A447I8R5_9HYPH</name>
<dbReference type="GO" id="GO:0003700">
    <property type="term" value="F:DNA-binding transcription factor activity"/>
    <property type="evidence" value="ECO:0007669"/>
    <property type="project" value="InterPro"/>
</dbReference>
<dbReference type="InterPro" id="IPR050204">
    <property type="entry name" value="AraC_XylS_family_regulators"/>
</dbReference>
<keyword evidence="3" id="KW-0804">Transcription</keyword>
<gene>
    <name evidence="5" type="ORF">DEVEQU_01059</name>
</gene>
<evidence type="ECO:0000256" key="1">
    <source>
        <dbReference type="ARBA" id="ARBA00023015"/>
    </source>
</evidence>
<evidence type="ECO:0000313" key="5">
    <source>
        <dbReference type="EMBL" id="VDS03930.1"/>
    </source>
</evidence>
<dbReference type="Gene3D" id="1.10.10.60">
    <property type="entry name" value="Homeodomain-like"/>
    <property type="match status" value="1"/>
</dbReference>
<keyword evidence="6" id="KW-1185">Reference proteome</keyword>
<dbReference type="EMBL" id="UZWD01000017">
    <property type="protein sequence ID" value="VDS03930.1"/>
    <property type="molecule type" value="Genomic_DNA"/>
</dbReference>
<feature type="domain" description="HTH araC/xylS-type" evidence="4">
    <location>
        <begin position="204"/>
        <end position="305"/>
    </location>
</feature>
<dbReference type="Proteomes" id="UP000268844">
    <property type="component" value="Unassembled WGS sequence"/>
</dbReference>
<dbReference type="AlphaFoldDB" id="A0A447I8R5"/>
<protein>
    <submittedName>
        <fullName evidence="5">Transcriptional regulator EutR</fullName>
    </submittedName>
</protein>
<dbReference type="PANTHER" id="PTHR46796">
    <property type="entry name" value="HTH-TYPE TRANSCRIPTIONAL ACTIVATOR RHAS-RELATED"/>
    <property type="match status" value="1"/>
</dbReference>
<accession>A0A447I8R5</accession>
<dbReference type="PROSITE" id="PS01124">
    <property type="entry name" value="HTH_ARAC_FAMILY_2"/>
    <property type="match status" value="1"/>
</dbReference>
<dbReference type="Pfam" id="PF12833">
    <property type="entry name" value="HTH_18"/>
    <property type="match status" value="1"/>
</dbReference>
<proteinExistence type="predicted"/>
<sequence length="308" mass="34239">MRTLPSFSINAFADASEQERGLLGWDQRYTQMGAGRFEGTVVRMELGRVSIWEERLNVSVAETTAPPAGKVVLVLPAPAVDSRINGAKREGPGFLHMGGHEINVVTSETTQGYFVTLDEKDLPGLDRRRTGPLCSIEAYPGAHEMSSWIASMMSMAPEGMRRSPREFGTVLPDFIVDRVSDLCTFLSSMDHKPLTESYAHAVVRKARKVIEAKSHGPLSVAELARAIDLPEHVVRSAFIQAVGISPLIWLRRHRLDQARRAMLRPEEARKGVAQIAMENGFFHLGRFAAYYTQTFHELPIETIRSVIG</sequence>
<keyword evidence="2" id="KW-0238">DNA-binding</keyword>